<gene>
    <name evidence="1" type="ORF">T05_6838</name>
</gene>
<dbReference type="EMBL" id="JYDJ01001453">
    <property type="protein sequence ID" value="KRX31971.1"/>
    <property type="molecule type" value="Genomic_DNA"/>
</dbReference>
<accession>A0A0V0T0F5</accession>
<comment type="caution">
    <text evidence="1">The sequence shown here is derived from an EMBL/GenBank/DDBJ whole genome shotgun (WGS) entry which is preliminary data.</text>
</comment>
<reference evidence="1 2" key="1">
    <citation type="submission" date="2015-01" db="EMBL/GenBank/DDBJ databases">
        <title>Evolution of Trichinella species and genotypes.</title>
        <authorList>
            <person name="Korhonen P.K."/>
            <person name="Edoardo P."/>
            <person name="Giuseppe L.R."/>
            <person name="Gasser R.B."/>
        </authorList>
    </citation>
    <scope>NUCLEOTIDE SEQUENCE [LARGE SCALE GENOMIC DNA]</scope>
    <source>
        <strain evidence="1">ISS417</strain>
    </source>
</reference>
<name>A0A0V0T0F5_9BILA</name>
<organism evidence="1 2">
    <name type="scientific">Trichinella murrelli</name>
    <dbReference type="NCBI Taxonomy" id="144512"/>
    <lineage>
        <taxon>Eukaryota</taxon>
        <taxon>Metazoa</taxon>
        <taxon>Ecdysozoa</taxon>
        <taxon>Nematoda</taxon>
        <taxon>Enoplea</taxon>
        <taxon>Dorylaimia</taxon>
        <taxon>Trichinellida</taxon>
        <taxon>Trichinellidae</taxon>
        <taxon>Trichinella</taxon>
    </lineage>
</organism>
<proteinExistence type="predicted"/>
<dbReference type="Proteomes" id="UP000055048">
    <property type="component" value="Unassembled WGS sequence"/>
</dbReference>
<evidence type="ECO:0000313" key="1">
    <source>
        <dbReference type="EMBL" id="KRX31971.1"/>
    </source>
</evidence>
<keyword evidence="2" id="KW-1185">Reference proteome</keyword>
<sequence length="67" mass="7437">MQCNAELSSFLFLEFIANRSVTEFLRLGFFSHCANERGGELSSGIPPGAAAYHHYVYAAHMLTSVLR</sequence>
<protein>
    <submittedName>
        <fullName evidence="1">Uncharacterized protein</fullName>
    </submittedName>
</protein>
<evidence type="ECO:0000313" key="2">
    <source>
        <dbReference type="Proteomes" id="UP000055048"/>
    </source>
</evidence>
<dbReference type="AlphaFoldDB" id="A0A0V0T0F5"/>